<proteinExistence type="predicted"/>
<dbReference type="EMBL" id="AZHX01002057">
    <property type="protein sequence ID" value="ETW97466.1"/>
    <property type="molecule type" value="Genomic_DNA"/>
</dbReference>
<sequence length="45" mass="5122">MFIDFNDLRLTISHFSLVNFSQTIAALLIDLNHKAFKTLPDSGQK</sequence>
<protein>
    <submittedName>
        <fullName evidence="1">Uncharacterized protein</fullName>
    </submittedName>
</protein>
<gene>
    <name evidence="1" type="ORF">ETSY2_44580</name>
</gene>
<name>W4LJE8_9BACT</name>
<keyword evidence="2" id="KW-1185">Reference proteome</keyword>
<evidence type="ECO:0000313" key="1">
    <source>
        <dbReference type="EMBL" id="ETW97466.1"/>
    </source>
</evidence>
<dbReference type="HOGENOM" id="CLU_3197446_0_0_7"/>
<dbReference type="Proteomes" id="UP000019140">
    <property type="component" value="Unassembled WGS sequence"/>
</dbReference>
<evidence type="ECO:0000313" key="2">
    <source>
        <dbReference type="Proteomes" id="UP000019140"/>
    </source>
</evidence>
<organism evidence="1 2">
    <name type="scientific">Candidatus Entotheonella gemina</name>
    <dbReference type="NCBI Taxonomy" id="1429439"/>
    <lineage>
        <taxon>Bacteria</taxon>
        <taxon>Pseudomonadati</taxon>
        <taxon>Nitrospinota/Tectimicrobiota group</taxon>
        <taxon>Candidatus Tectimicrobiota</taxon>
        <taxon>Candidatus Entotheonellia</taxon>
        <taxon>Candidatus Entotheonellales</taxon>
        <taxon>Candidatus Entotheonellaceae</taxon>
        <taxon>Candidatus Entotheonella</taxon>
    </lineage>
</organism>
<dbReference type="AlphaFoldDB" id="W4LJE8"/>
<comment type="caution">
    <text evidence="1">The sequence shown here is derived from an EMBL/GenBank/DDBJ whole genome shotgun (WGS) entry which is preliminary data.</text>
</comment>
<reference evidence="1 2" key="1">
    <citation type="journal article" date="2014" name="Nature">
        <title>An environmental bacterial taxon with a large and distinct metabolic repertoire.</title>
        <authorList>
            <person name="Wilson M.C."/>
            <person name="Mori T."/>
            <person name="Ruckert C."/>
            <person name="Uria A.R."/>
            <person name="Helf M.J."/>
            <person name="Takada K."/>
            <person name="Gernert C."/>
            <person name="Steffens U.A."/>
            <person name="Heycke N."/>
            <person name="Schmitt S."/>
            <person name="Rinke C."/>
            <person name="Helfrich E.J."/>
            <person name="Brachmann A.O."/>
            <person name="Gurgui C."/>
            <person name="Wakimoto T."/>
            <person name="Kracht M."/>
            <person name="Crusemann M."/>
            <person name="Hentschel U."/>
            <person name="Abe I."/>
            <person name="Matsunaga S."/>
            <person name="Kalinowski J."/>
            <person name="Takeyama H."/>
            <person name="Piel J."/>
        </authorList>
    </citation>
    <scope>NUCLEOTIDE SEQUENCE [LARGE SCALE GENOMIC DNA]</scope>
    <source>
        <strain evidence="2">TSY2</strain>
    </source>
</reference>
<accession>W4LJE8</accession>